<name>A0A1N6YUK5_9ACTN</name>
<evidence type="ECO:0000313" key="3">
    <source>
        <dbReference type="EMBL" id="SIR18270.1"/>
    </source>
</evidence>
<dbReference type="Gene3D" id="3.30.530.20">
    <property type="match status" value="1"/>
</dbReference>
<dbReference type="CDD" id="cd07814">
    <property type="entry name" value="SRPBCC_CalC_Aha1-like"/>
    <property type="match status" value="1"/>
</dbReference>
<comment type="similarity">
    <text evidence="1">Belongs to the AHA1 family.</text>
</comment>
<reference evidence="4" key="1">
    <citation type="submission" date="2017-01" db="EMBL/GenBank/DDBJ databases">
        <authorList>
            <person name="Varghese N."/>
            <person name="Submissions S."/>
        </authorList>
    </citation>
    <scope>NUCLEOTIDE SEQUENCE [LARGE SCALE GENOMIC DNA]</scope>
    <source>
        <strain evidence="4">ATCC 12950</strain>
    </source>
</reference>
<dbReference type="SUPFAM" id="SSF55961">
    <property type="entry name" value="Bet v1-like"/>
    <property type="match status" value="1"/>
</dbReference>
<gene>
    <name evidence="3" type="ORF">SAMN05421833_106287</name>
</gene>
<dbReference type="Pfam" id="PF08327">
    <property type="entry name" value="AHSA1"/>
    <property type="match status" value="1"/>
</dbReference>
<proteinExistence type="inferred from homology"/>
<evidence type="ECO:0000259" key="2">
    <source>
        <dbReference type="Pfam" id="PF08327"/>
    </source>
</evidence>
<dbReference type="RefSeq" id="WP_030505594.1">
    <property type="nucleotide sequence ID" value="NZ_FTNI01000006.1"/>
</dbReference>
<keyword evidence="4" id="KW-1185">Reference proteome</keyword>
<organism evidence="3 4">
    <name type="scientific">Microbispora rosea</name>
    <dbReference type="NCBI Taxonomy" id="58117"/>
    <lineage>
        <taxon>Bacteria</taxon>
        <taxon>Bacillati</taxon>
        <taxon>Actinomycetota</taxon>
        <taxon>Actinomycetes</taxon>
        <taxon>Streptosporangiales</taxon>
        <taxon>Streptosporangiaceae</taxon>
        <taxon>Microbispora</taxon>
    </lineage>
</organism>
<dbReference type="OrthoDB" id="8417725at2"/>
<dbReference type="InterPro" id="IPR013538">
    <property type="entry name" value="ASHA1/2-like_C"/>
</dbReference>
<dbReference type="EMBL" id="FTNI01000006">
    <property type="protein sequence ID" value="SIR18270.1"/>
    <property type="molecule type" value="Genomic_DNA"/>
</dbReference>
<protein>
    <submittedName>
        <fullName evidence="3">Uncharacterized conserved protein YndB, AHSA1/START domain</fullName>
    </submittedName>
</protein>
<feature type="domain" description="Activator of Hsp90 ATPase homologue 1/2-like C-terminal" evidence="2">
    <location>
        <begin position="14"/>
        <end position="133"/>
    </location>
</feature>
<sequence length="251" mass="27938">MPHEFELRKEIELDATPEQVWEAIATGPGVDSWFMGRTEIPSAEGGRGRFTMFGNSESTTVTGYEPGKRFAFRSDENPDGTFMAMEYLVEGRDHGSTVLRLVQHGFLGDDWETEFEAMGVGWDMYLHKLAQYLTYFRGRPVTVVSAARPQAAESEPAWAAIRDALGLPATVRQGDPVRLAVDGLPPEEGVVDYTGFPAFLGLRTADGLYRFIHSGPKRGNVVVLGHHVFAEDADQEQVEAAWRSWLSRLFP</sequence>
<dbReference type="AlphaFoldDB" id="A0A1N6YUK5"/>
<accession>A0A1N6YUK5</accession>
<dbReference type="InterPro" id="IPR023393">
    <property type="entry name" value="START-like_dom_sf"/>
</dbReference>
<dbReference type="STRING" id="58117.SAMN05421833_106287"/>
<evidence type="ECO:0000313" key="4">
    <source>
        <dbReference type="Proteomes" id="UP000186096"/>
    </source>
</evidence>
<dbReference type="GeneID" id="97495254"/>
<dbReference type="Proteomes" id="UP000186096">
    <property type="component" value="Unassembled WGS sequence"/>
</dbReference>
<evidence type="ECO:0000256" key="1">
    <source>
        <dbReference type="ARBA" id="ARBA00006817"/>
    </source>
</evidence>